<comment type="caution">
    <text evidence="2">The sequence shown here is derived from an EMBL/GenBank/DDBJ whole genome shotgun (WGS) entry which is preliminary data.</text>
</comment>
<keyword evidence="1" id="KW-1133">Transmembrane helix</keyword>
<dbReference type="Proteomes" id="UP000235388">
    <property type="component" value="Unassembled WGS sequence"/>
</dbReference>
<proteinExistence type="predicted"/>
<feature type="transmembrane region" description="Helical" evidence="1">
    <location>
        <begin position="112"/>
        <end position="136"/>
    </location>
</feature>
<gene>
    <name evidence="2" type="ORF">PCANC_10054</name>
</gene>
<keyword evidence="1" id="KW-0812">Transmembrane</keyword>
<dbReference type="AlphaFoldDB" id="A0A2N5V0D2"/>
<organism evidence="2 3">
    <name type="scientific">Puccinia coronata f. sp. avenae</name>
    <dbReference type="NCBI Taxonomy" id="200324"/>
    <lineage>
        <taxon>Eukaryota</taxon>
        <taxon>Fungi</taxon>
        <taxon>Dikarya</taxon>
        <taxon>Basidiomycota</taxon>
        <taxon>Pucciniomycotina</taxon>
        <taxon>Pucciniomycetes</taxon>
        <taxon>Pucciniales</taxon>
        <taxon>Pucciniaceae</taxon>
        <taxon>Puccinia</taxon>
    </lineage>
</organism>
<sequence length="273" mass="30101">MGQVPGNRPRHLDAFPEGSVRVMVPKRLNDALVQLQSRSGLTDALKSVSWTAAVRLMQFGLCDTLTWEAPATSQMATHFLNTLERNQVEAITSTNTVDMENKQSAAETEQSLIQLVLSLPLPLISLLVVCSRPIHITAQLSLALNWVHPLGPWPSWILLFLWYLVCSLALLLLLNGLPNLIFLAAFLAASYHQKLNSSSSSSSPTTPLSKTTQVTLWGKALMDKDGELFGHQKMFGNIDKHTICMPTPEEVHERLDEILRSQANAALTSTGRP</sequence>
<keyword evidence="3" id="KW-1185">Reference proteome</keyword>
<dbReference type="STRING" id="200324.A0A2N5V0D2"/>
<reference evidence="2 3" key="1">
    <citation type="submission" date="2017-11" db="EMBL/GenBank/DDBJ databases">
        <title>De novo assembly and phasing of dikaryotic genomes from two isolates of Puccinia coronata f. sp. avenae, the causal agent of oat crown rust.</title>
        <authorList>
            <person name="Miller M.E."/>
            <person name="Zhang Y."/>
            <person name="Omidvar V."/>
            <person name="Sperschneider J."/>
            <person name="Schwessinger B."/>
            <person name="Raley C."/>
            <person name="Palmer J.M."/>
            <person name="Garnica D."/>
            <person name="Upadhyaya N."/>
            <person name="Rathjen J."/>
            <person name="Taylor J.M."/>
            <person name="Park R.F."/>
            <person name="Dodds P.N."/>
            <person name="Hirsch C.D."/>
            <person name="Kianian S.F."/>
            <person name="Figueroa M."/>
        </authorList>
    </citation>
    <scope>NUCLEOTIDE SEQUENCE [LARGE SCALE GENOMIC DNA]</scope>
    <source>
        <strain evidence="2">12NC29</strain>
    </source>
</reference>
<evidence type="ECO:0000313" key="2">
    <source>
        <dbReference type="EMBL" id="PLW43458.1"/>
    </source>
</evidence>
<protein>
    <submittedName>
        <fullName evidence="2">Uncharacterized protein</fullName>
    </submittedName>
</protein>
<feature type="transmembrane region" description="Helical" evidence="1">
    <location>
        <begin position="156"/>
        <end position="189"/>
    </location>
</feature>
<name>A0A2N5V0D2_9BASI</name>
<evidence type="ECO:0000256" key="1">
    <source>
        <dbReference type="SAM" id="Phobius"/>
    </source>
</evidence>
<dbReference type="EMBL" id="PGCJ01000147">
    <property type="protein sequence ID" value="PLW43458.1"/>
    <property type="molecule type" value="Genomic_DNA"/>
</dbReference>
<evidence type="ECO:0000313" key="3">
    <source>
        <dbReference type="Proteomes" id="UP000235388"/>
    </source>
</evidence>
<keyword evidence="1" id="KW-0472">Membrane</keyword>
<accession>A0A2N5V0D2</accession>